<feature type="compositionally biased region" description="Polar residues" evidence="1">
    <location>
        <begin position="648"/>
        <end position="661"/>
    </location>
</feature>
<dbReference type="GeneID" id="92033245"/>
<dbReference type="InterPro" id="IPR018712">
    <property type="entry name" value="Tle1-like_cat"/>
</dbReference>
<feature type="domain" description="T6SS Phospholipase effector Tle1-like catalytic" evidence="2">
    <location>
        <begin position="2"/>
        <end position="319"/>
    </location>
</feature>
<dbReference type="PANTHER" id="PTHR33840">
    <property type="match status" value="1"/>
</dbReference>
<dbReference type="EMBL" id="JBBPEH010000006">
    <property type="protein sequence ID" value="KAK7537402.1"/>
    <property type="molecule type" value="Genomic_DNA"/>
</dbReference>
<keyword evidence="4" id="KW-1185">Reference proteome</keyword>
<feature type="region of interest" description="Disordered" evidence="1">
    <location>
        <begin position="591"/>
        <end position="661"/>
    </location>
</feature>
<dbReference type="RefSeq" id="XP_066655553.1">
    <property type="nucleotide sequence ID" value="XM_066800339.1"/>
</dbReference>
<gene>
    <name evidence="3" type="ORF">J3D65DRAFT_625397</name>
</gene>
<accession>A0ABR1LQE3</accession>
<dbReference type="Pfam" id="PF09994">
    <property type="entry name" value="T6SS_Tle1-like_cat"/>
    <property type="match status" value="1"/>
</dbReference>
<organism evidence="3 4">
    <name type="scientific">Phyllosticta citribraziliensis</name>
    <dbReference type="NCBI Taxonomy" id="989973"/>
    <lineage>
        <taxon>Eukaryota</taxon>
        <taxon>Fungi</taxon>
        <taxon>Dikarya</taxon>
        <taxon>Ascomycota</taxon>
        <taxon>Pezizomycotina</taxon>
        <taxon>Dothideomycetes</taxon>
        <taxon>Dothideomycetes incertae sedis</taxon>
        <taxon>Botryosphaeriales</taxon>
        <taxon>Phyllostictaceae</taxon>
        <taxon>Phyllosticta</taxon>
    </lineage>
</organism>
<evidence type="ECO:0000313" key="4">
    <source>
        <dbReference type="Proteomes" id="UP001360953"/>
    </source>
</evidence>
<reference evidence="3 4" key="1">
    <citation type="submission" date="2024-04" db="EMBL/GenBank/DDBJ databases">
        <title>Phyllosticta paracitricarpa is synonymous to the EU quarantine fungus P. citricarpa based on phylogenomic analyses.</title>
        <authorList>
            <consortium name="Lawrence Berkeley National Laboratory"/>
            <person name="Van ingen-buijs V.A."/>
            <person name="Van westerhoven A.C."/>
            <person name="Haridas S."/>
            <person name="Skiadas P."/>
            <person name="Martin F."/>
            <person name="Groenewald J.Z."/>
            <person name="Crous P.W."/>
            <person name="Seidl M.F."/>
        </authorList>
    </citation>
    <scope>NUCLEOTIDE SEQUENCE [LARGE SCALE GENOMIC DNA]</scope>
    <source>
        <strain evidence="3 4">CPC 17464</strain>
    </source>
</reference>
<feature type="compositionally biased region" description="Polar residues" evidence="1">
    <location>
        <begin position="597"/>
        <end position="608"/>
    </location>
</feature>
<dbReference type="Proteomes" id="UP001360953">
    <property type="component" value="Unassembled WGS sequence"/>
</dbReference>
<protein>
    <recommendedName>
        <fullName evidence="2">T6SS Phospholipase effector Tle1-like catalytic domain-containing protein</fullName>
    </recommendedName>
</protein>
<proteinExistence type="predicted"/>
<comment type="caution">
    <text evidence="3">The sequence shown here is derived from an EMBL/GenBank/DDBJ whole genome shotgun (WGS) entry which is preliminary data.</text>
</comment>
<sequence length="661" mass="74114">MKRLIVCCDGTWISSDHGDDSLPSNVARLARMIAHEGDDGNRRPVQQIVHYQAGNATSASELLTLPVFYILPGVTSATLEPNVAAAYQFIAANYSPGDPLAKPPVPPDEIFIFGFSRGAYTARTVAGLITKMGLLRGEELSLFPRAYEIYRKKDTTAVSVENHGYDKSRHVLKKLWTWAGGVKNVESGPEEIWQLRNAMHDGPVKVKVVGVWDTVGSRGLPESSLTKVAPCVNEEFKFHDTALNENIEHAFHALALDEHRGSLPPTLWHLPTSNVTTDLKQCWFPGYHNNVGGGTSKVDTWTEDSTDIDELSLAWMCDQVDGMLAFNDRAVKRFLGRKCEAKSSWATGKIVDTTTMASRWPMSGGDAVRTPGGYHYEKTEGRLIRRPRFPVPYEKVSSPSHDDVNFLIQEATGMPVLYKGQSFRTNESIHPSVIHRTTEMDHPQFGYRSIAFGERIDWPYLRQSAPEWEWNDTKTGDGAFWMRPTVPKLSGWLWTYPMEKEVRIEEWAIKEVKGRNNFEARLLPNEAMLDQYTRNKTRLETSEEDIEGLSQVYWTRAGPHDPQIYKRRIAGTEKPPRPLSMGAASPGIEKYLESRPRSNTIGTGTESGTVARGLNRTNSARERSTPSPLQKRPMHSRKPSIPLEKGKSMNSTESSRARSAS</sequence>
<dbReference type="PANTHER" id="PTHR33840:SF1">
    <property type="entry name" value="TLE1 PHOSPHOLIPASE DOMAIN-CONTAINING PROTEIN"/>
    <property type="match status" value="1"/>
</dbReference>
<name>A0ABR1LQE3_9PEZI</name>
<evidence type="ECO:0000313" key="3">
    <source>
        <dbReference type="EMBL" id="KAK7537402.1"/>
    </source>
</evidence>
<evidence type="ECO:0000256" key="1">
    <source>
        <dbReference type="SAM" id="MobiDB-lite"/>
    </source>
</evidence>
<evidence type="ECO:0000259" key="2">
    <source>
        <dbReference type="Pfam" id="PF09994"/>
    </source>
</evidence>